<dbReference type="SMART" id="SM00922">
    <property type="entry name" value="MR_MLE"/>
    <property type="match status" value="1"/>
</dbReference>
<dbReference type="CDD" id="cd03320">
    <property type="entry name" value="OSBS"/>
    <property type="match status" value="1"/>
</dbReference>
<reference evidence="3 4" key="1">
    <citation type="submission" date="2024-04" db="EMBL/GenBank/DDBJ databases">
        <title>Novel genus in family Flammeovirgaceae.</title>
        <authorList>
            <person name="Nguyen T.H."/>
            <person name="Vuong T.Q."/>
            <person name="Le H."/>
            <person name="Kim S.-G."/>
        </authorList>
    </citation>
    <scope>NUCLEOTIDE SEQUENCE [LARGE SCALE GENOMIC DNA]</scope>
    <source>
        <strain evidence="3 4">JCM 23209</strain>
    </source>
</reference>
<dbReference type="InterPro" id="IPR018110">
    <property type="entry name" value="Mandel_Rmase/mucon_lact_enz_CS"/>
</dbReference>
<dbReference type="InterPro" id="IPR036849">
    <property type="entry name" value="Enolase-like_C_sf"/>
</dbReference>
<feature type="domain" description="Mandelate racemase/muconate lactonizing enzyme C-terminal" evidence="2">
    <location>
        <begin position="137"/>
        <end position="235"/>
    </location>
</feature>
<dbReference type="PROSITE" id="PS00909">
    <property type="entry name" value="MR_MLE_2"/>
    <property type="match status" value="1"/>
</dbReference>
<dbReference type="GO" id="GO:0009063">
    <property type="term" value="P:amino acid catabolic process"/>
    <property type="evidence" value="ECO:0007669"/>
    <property type="project" value="InterPro"/>
</dbReference>
<dbReference type="GO" id="GO:0046872">
    <property type="term" value="F:metal ion binding"/>
    <property type="evidence" value="ECO:0007669"/>
    <property type="project" value="UniProtKB-KW"/>
</dbReference>
<dbReference type="GO" id="GO:0016854">
    <property type="term" value="F:racemase and epimerase activity"/>
    <property type="evidence" value="ECO:0007669"/>
    <property type="project" value="UniProtKB-ARBA"/>
</dbReference>
<dbReference type="PANTHER" id="PTHR48073">
    <property type="entry name" value="O-SUCCINYLBENZOATE SYNTHASE-RELATED"/>
    <property type="match status" value="1"/>
</dbReference>
<dbReference type="Pfam" id="PF13378">
    <property type="entry name" value="MR_MLE_C"/>
    <property type="match status" value="1"/>
</dbReference>
<protein>
    <submittedName>
        <fullName evidence="3">O-succinylbenzoate synthase</fullName>
    </submittedName>
</protein>
<dbReference type="SFLD" id="SFLDS00001">
    <property type="entry name" value="Enolase"/>
    <property type="match status" value="1"/>
</dbReference>
<proteinExistence type="predicted"/>
<dbReference type="AlphaFoldDB" id="A0AAW9RXU3"/>
<dbReference type="SFLD" id="SFLDF00009">
    <property type="entry name" value="o-succinylbenzoate_synthase"/>
    <property type="match status" value="1"/>
</dbReference>
<dbReference type="InterPro" id="IPR029017">
    <property type="entry name" value="Enolase-like_N"/>
</dbReference>
<evidence type="ECO:0000259" key="2">
    <source>
        <dbReference type="SMART" id="SM00922"/>
    </source>
</evidence>
<organism evidence="3 4">
    <name type="scientific">Rapidithrix thailandica</name>
    <dbReference type="NCBI Taxonomy" id="413964"/>
    <lineage>
        <taxon>Bacteria</taxon>
        <taxon>Pseudomonadati</taxon>
        <taxon>Bacteroidota</taxon>
        <taxon>Cytophagia</taxon>
        <taxon>Cytophagales</taxon>
        <taxon>Flammeovirgaceae</taxon>
        <taxon>Rapidithrix</taxon>
    </lineage>
</organism>
<evidence type="ECO:0000313" key="3">
    <source>
        <dbReference type="EMBL" id="MEN7548582.1"/>
    </source>
</evidence>
<sequence>MRYTVDYQKYTLDFKFDARTSRGAMKSKDTYFVKVYRKGNPEVFGLGECSVLKGLSVDDREGYEQVLDNYCQQLSKLNDLQEFRKLPGLVEWPSIRFGFETAVNDLLNGGQRMVLGNAFRLAGAPLPINGLIWMGDKEFMLKQIDEKIKQGYHCIKLKIGGIAFEQECELLAHIRQQYAKEQIELRVDANGAFSPKDAMAKLEKLASFDLHSIEQPIRQGQYKEMARLCAESPLPIALDEELIGARGFTDKIQLLEKIQPQYIILKPSLLGGLRASEEWVEVCKSLEIGWWITSALEANIGLNAICQFTANYEVNMPQGLGTGQLYHNNIDSPLTVAEGSIRYDLKKEWNLEGLKI</sequence>
<accession>A0AAW9RXU3</accession>
<dbReference type="Proteomes" id="UP001403385">
    <property type="component" value="Unassembled WGS sequence"/>
</dbReference>
<keyword evidence="4" id="KW-1185">Reference proteome</keyword>
<dbReference type="SFLD" id="SFLDG00180">
    <property type="entry name" value="muconate_cycloisomerase"/>
    <property type="match status" value="1"/>
</dbReference>
<keyword evidence="1" id="KW-0479">Metal-binding</keyword>
<dbReference type="Gene3D" id="3.30.390.10">
    <property type="entry name" value="Enolase-like, N-terminal domain"/>
    <property type="match status" value="1"/>
</dbReference>
<dbReference type="InterPro" id="IPR029065">
    <property type="entry name" value="Enolase_C-like"/>
</dbReference>
<evidence type="ECO:0000313" key="4">
    <source>
        <dbReference type="Proteomes" id="UP001403385"/>
    </source>
</evidence>
<dbReference type="SUPFAM" id="SSF51604">
    <property type="entry name" value="Enolase C-terminal domain-like"/>
    <property type="match status" value="1"/>
</dbReference>
<dbReference type="PANTHER" id="PTHR48073:SF2">
    <property type="entry name" value="O-SUCCINYLBENZOATE SYNTHASE"/>
    <property type="match status" value="1"/>
</dbReference>
<gene>
    <name evidence="3" type="ORF">AAG747_11715</name>
</gene>
<dbReference type="EMBL" id="JBDKWZ010000006">
    <property type="protein sequence ID" value="MEN7548582.1"/>
    <property type="molecule type" value="Genomic_DNA"/>
</dbReference>
<comment type="caution">
    <text evidence="3">The sequence shown here is derived from an EMBL/GenBank/DDBJ whole genome shotgun (WGS) entry which is preliminary data.</text>
</comment>
<dbReference type="Gene3D" id="3.20.20.120">
    <property type="entry name" value="Enolase-like C-terminal domain"/>
    <property type="match status" value="1"/>
</dbReference>
<dbReference type="SUPFAM" id="SSF54826">
    <property type="entry name" value="Enolase N-terminal domain-like"/>
    <property type="match status" value="1"/>
</dbReference>
<name>A0AAW9RXU3_9BACT</name>
<dbReference type="InterPro" id="IPR013342">
    <property type="entry name" value="Mandelate_racemase_C"/>
</dbReference>
<evidence type="ECO:0000256" key="1">
    <source>
        <dbReference type="ARBA" id="ARBA00022723"/>
    </source>
</evidence>
<dbReference type="RefSeq" id="WP_346821361.1">
    <property type="nucleotide sequence ID" value="NZ_JBDKWZ010000006.1"/>
</dbReference>